<gene>
    <name evidence="3" type="ORF">FHS29_003663</name>
</gene>
<feature type="domain" description="DUF4232" evidence="2">
    <location>
        <begin position="35"/>
        <end position="187"/>
    </location>
</feature>
<dbReference type="PROSITE" id="PS51257">
    <property type="entry name" value="PROKAR_LIPOPROTEIN"/>
    <property type="match status" value="1"/>
</dbReference>
<evidence type="ECO:0000313" key="3">
    <source>
        <dbReference type="EMBL" id="MBB5957070.1"/>
    </source>
</evidence>
<dbReference type="RefSeq" id="WP_184691849.1">
    <property type="nucleotide sequence ID" value="NZ_JACHJN010000005.1"/>
</dbReference>
<reference evidence="3 4" key="1">
    <citation type="submission" date="2020-08" db="EMBL/GenBank/DDBJ databases">
        <title>Genomic Encyclopedia of Type Strains, Phase III (KMG-III): the genomes of soil and plant-associated and newly described type strains.</title>
        <authorList>
            <person name="Whitman W."/>
        </authorList>
    </citation>
    <scope>NUCLEOTIDE SEQUENCE [LARGE SCALE GENOMIC DNA]</scope>
    <source>
        <strain evidence="3 4">CECT 8640</strain>
    </source>
</reference>
<feature type="region of interest" description="Disordered" evidence="1">
    <location>
        <begin position="150"/>
        <end position="190"/>
    </location>
</feature>
<name>A0A841CJ42_9PSEU</name>
<sequence>MIGRLVSLTLVLAVTACGYQPPLPSPAPSPSPAACPAGGLAFSAAGGDAAMGLRVLVLRMDNCGTEPYAVEGYPDLKLLDEDGRVLDVRVLRGSKEISTVESFEVPPTPVTLQPGDAATTGLVWRNTYDDTTNPPQVGVRIDIAPLAGRPRQTFTPHLGPDGAPGGAESNPVTIDLGSTGKLGVSPWTKS</sequence>
<dbReference type="Pfam" id="PF14016">
    <property type="entry name" value="DUF4232"/>
    <property type="match status" value="1"/>
</dbReference>
<evidence type="ECO:0000259" key="2">
    <source>
        <dbReference type="Pfam" id="PF14016"/>
    </source>
</evidence>
<organism evidence="3 4">
    <name type="scientific">Saccharothrix tamanrassetensis</name>
    <dbReference type="NCBI Taxonomy" id="1051531"/>
    <lineage>
        <taxon>Bacteria</taxon>
        <taxon>Bacillati</taxon>
        <taxon>Actinomycetota</taxon>
        <taxon>Actinomycetes</taxon>
        <taxon>Pseudonocardiales</taxon>
        <taxon>Pseudonocardiaceae</taxon>
        <taxon>Saccharothrix</taxon>
    </lineage>
</organism>
<dbReference type="Proteomes" id="UP000547510">
    <property type="component" value="Unassembled WGS sequence"/>
</dbReference>
<proteinExistence type="predicted"/>
<accession>A0A841CJ42</accession>
<evidence type="ECO:0000313" key="4">
    <source>
        <dbReference type="Proteomes" id="UP000547510"/>
    </source>
</evidence>
<protein>
    <recommendedName>
        <fullName evidence="2">DUF4232 domain-containing protein</fullName>
    </recommendedName>
</protein>
<comment type="caution">
    <text evidence="3">The sequence shown here is derived from an EMBL/GenBank/DDBJ whole genome shotgun (WGS) entry which is preliminary data.</text>
</comment>
<keyword evidence="4" id="KW-1185">Reference proteome</keyword>
<dbReference type="AlphaFoldDB" id="A0A841CJ42"/>
<evidence type="ECO:0000256" key="1">
    <source>
        <dbReference type="SAM" id="MobiDB-lite"/>
    </source>
</evidence>
<dbReference type="InterPro" id="IPR025326">
    <property type="entry name" value="DUF4232"/>
</dbReference>
<dbReference type="EMBL" id="JACHJN010000005">
    <property type="protein sequence ID" value="MBB5957070.1"/>
    <property type="molecule type" value="Genomic_DNA"/>
</dbReference>